<dbReference type="Proteomes" id="UP001146120">
    <property type="component" value="Unassembled WGS sequence"/>
</dbReference>
<proteinExistence type="predicted"/>
<evidence type="ECO:0000313" key="3">
    <source>
        <dbReference type="Proteomes" id="UP001146120"/>
    </source>
</evidence>
<evidence type="ECO:0000313" key="2">
    <source>
        <dbReference type="EMBL" id="DBA03146.1"/>
    </source>
</evidence>
<reference evidence="2" key="1">
    <citation type="submission" date="2022-11" db="EMBL/GenBank/DDBJ databases">
        <authorList>
            <person name="Morgan W.R."/>
            <person name="Tartar A."/>
        </authorList>
    </citation>
    <scope>NUCLEOTIDE SEQUENCE</scope>
    <source>
        <strain evidence="2">ARSEF 373</strain>
    </source>
</reference>
<gene>
    <name evidence="2" type="ORF">N0F65_003866</name>
</gene>
<sequence>MISMHQPIDARTAQMEKIKSAFVPAGTAEEEHENQQLCLYPSTRCFQARARKRDGNLHLMCEYHRVKANRNQRRLEQRRRAIRVHAMVTGRPPPQQTLWNRAFPEPIPLRTNADNQGEESERVWQPDELDILWQYLFGDTDESLLEENPSRSRSSSDISIDQTFKPCSHLRSRAINVKEKRPGQAVTAAASLCALSDIYTRNSIEGKWRELIKVYDQRKNDDNLKEILDLSAPSARLNDLNVWHLERMAVGELEPEKGASASDLAMIHGESRAAKQVLKQVLTNAESFRARREQLVNAMIKQRDALMVELDTAKDFLEQIHRTAEVADNSVVELSGPVSVEQRLLSSVKPPESSESIDLSEVPSI</sequence>
<accession>A0AAV2Z717</accession>
<protein>
    <submittedName>
        <fullName evidence="2">Uncharacterized protein</fullName>
    </submittedName>
</protein>
<dbReference type="EMBL" id="DAKRPA010000022">
    <property type="protein sequence ID" value="DBA03146.1"/>
    <property type="molecule type" value="Genomic_DNA"/>
</dbReference>
<name>A0AAV2Z717_9STRA</name>
<keyword evidence="3" id="KW-1185">Reference proteome</keyword>
<organism evidence="2 3">
    <name type="scientific">Lagenidium giganteum</name>
    <dbReference type="NCBI Taxonomy" id="4803"/>
    <lineage>
        <taxon>Eukaryota</taxon>
        <taxon>Sar</taxon>
        <taxon>Stramenopiles</taxon>
        <taxon>Oomycota</taxon>
        <taxon>Peronosporomycetes</taxon>
        <taxon>Pythiales</taxon>
        <taxon>Pythiaceae</taxon>
    </lineage>
</organism>
<dbReference type="AlphaFoldDB" id="A0AAV2Z717"/>
<feature type="region of interest" description="Disordered" evidence="1">
    <location>
        <begin position="345"/>
        <end position="365"/>
    </location>
</feature>
<reference evidence="2" key="2">
    <citation type="journal article" date="2023" name="Microbiol Resour">
        <title>Decontamination and Annotation of the Draft Genome Sequence of the Oomycete Lagenidium giganteum ARSEF 373.</title>
        <authorList>
            <person name="Morgan W.R."/>
            <person name="Tartar A."/>
        </authorList>
    </citation>
    <scope>NUCLEOTIDE SEQUENCE</scope>
    <source>
        <strain evidence="2">ARSEF 373</strain>
    </source>
</reference>
<comment type="caution">
    <text evidence="2">The sequence shown here is derived from an EMBL/GenBank/DDBJ whole genome shotgun (WGS) entry which is preliminary data.</text>
</comment>
<evidence type="ECO:0000256" key="1">
    <source>
        <dbReference type="SAM" id="MobiDB-lite"/>
    </source>
</evidence>